<dbReference type="PANTHER" id="PTHR28626">
    <property type="entry name" value="SRR1-LIKE PROTEIN"/>
    <property type="match status" value="1"/>
</dbReference>
<dbReference type="Pfam" id="PF07985">
    <property type="entry name" value="SRR1"/>
    <property type="match status" value="1"/>
</dbReference>
<protein>
    <recommendedName>
        <fullName evidence="1">SRR1-like domain-containing protein</fullName>
    </recommendedName>
</protein>
<dbReference type="AlphaFoldDB" id="A0A9Q0K806"/>
<dbReference type="PANTHER" id="PTHR28626:SF4">
    <property type="entry name" value="PROTEIN SENSITIVITY TO RED LIGHT REDUCED 1-LIKE"/>
    <property type="match status" value="1"/>
</dbReference>
<dbReference type="EMBL" id="JAMYWD010000007">
    <property type="protein sequence ID" value="KAJ4965556.1"/>
    <property type="molecule type" value="Genomic_DNA"/>
</dbReference>
<dbReference type="OrthoDB" id="551431at2759"/>
<gene>
    <name evidence="2" type="ORF">NE237_017405</name>
</gene>
<name>A0A9Q0K806_9MAGN</name>
<organism evidence="2 3">
    <name type="scientific">Protea cynaroides</name>
    <dbReference type="NCBI Taxonomy" id="273540"/>
    <lineage>
        <taxon>Eukaryota</taxon>
        <taxon>Viridiplantae</taxon>
        <taxon>Streptophyta</taxon>
        <taxon>Embryophyta</taxon>
        <taxon>Tracheophyta</taxon>
        <taxon>Spermatophyta</taxon>
        <taxon>Magnoliopsida</taxon>
        <taxon>Proteales</taxon>
        <taxon>Proteaceae</taxon>
        <taxon>Protea</taxon>
    </lineage>
</organism>
<comment type="caution">
    <text evidence="2">The sequence shown here is derived from an EMBL/GenBank/DDBJ whole genome shotgun (WGS) entry which is preliminary data.</text>
</comment>
<keyword evidence="3" id="KW-1185">Reference proteome</keyword>
<sequence length="157" mass="18082">MDRILGSNSKMLMVIYALGSIESNYSSRFQLALAILLKRDFSHWIGDIEAYDPIISVTDTKIMEALGCSVLSINEECRRRIEKPTLFYMPFVLFEHVGDLLEANWCPSRLNQMILLTSSFNDTMEFWRDLDDLTPGTLLFSNVVLIIPRIIISLERE</sequence>
<dbReference type="GO" id="GO:0005634">
    <property type="term" value="C:nucleus"/>
    <property type="evidence" value="ECO:0007669"/>
    <property type="project" value="TreeGrafter"/>
</dbReference>
<evidence type="ECO:0000313" key="3">
    <source>
        <dbReference type="Proteomes" id="UP001141806"/>
    </source>
</evidence>
<evidence type="ECO:0000313" key="2">
    <source>
        <dbReference type="EMBL" id="KAJ4965556.1"/>
    </source>
</evidence>
<accession>A0A9Q0K806</accession>
<reference evidence="2" key="1">
    <citation type="journal article" date="2023" name="Plant J.">
        <title>The genome of the king protea, Protea cynaroides.</title>
        <authorList>
            <person name="Chang J."/>
            <person name="Duong T.A."/>
            <person name="Schoeman C."/>
            <person name="Ma X."/>
            <person name="Roodt D."/>
            <person name="Barker N."/>
            <person name="Li Z."/>
            <person name="Van de Peer Y."/>
            <person name="Mizrachi E."/>
        </authorList>
    </citation>
    <scope>NUCLEOTIDE SEQUENCE</scope>
    <source>
        <tissue evidence="2">Young leaves</tissue>
    </source>
</reference>
<feature type="domain" description="SRR1-like" evidence="1">
    <location>
        <begin position="11"/>
        <end position="125"/>
    </location>
</feature>
<proteinExistence type="predicted"/>
<dbReference type="InterPro" id="IPR040044">
    <property type="entry name" value="SRR1L"/>
</dbReference>
<dbReference type="Proteomes" id="UP001141806">
    <property type="component" value="Unassembled WGS sequence"/>
</dbReference>
<evidence type="ECO:0000259" key="1">
    <source>
        <dbReference type="Pfam" id="PF07985"/>
    </source>
</evidence>
<dbReference type="InterPro" id="IPR012942">
    <property type="entry name" value="SRR1-like"/>
</dbReference>
<dbReference type="GO" id="GO:0005737">
    <property type="term" value="C:cytoplasm"/>
    <property type="evidence" value="ECO:0007669"/>
    <property type="project" value="TreeGrafter"/>
</dbReference>